<dbReference type="EMBL" id="PFCK01000008">
    <property type="protein sequence ID" value="PIR71852.1"/>
    <property type="molecule type" value="Genomic_DNA"/>
</dbReference>
<feature type="domain" description="CS" evidence="4">
    <location>
        <begin position="34"/>
        <end position="140"/>
    </location>
</feature>
<dbReference type="Pfam" id="PF00011">
    <property type="entry name" value="HSP20"/>
    <property type="match status" value="1"/>
</dbReference>
<evidence type="ECO:0000259" key="4">
    <source>
        <dbReference type="PROSITE" id="PS51203"/>
    </source>
</evidence>
<reference evidence="6" key="1">
    <citation type="submission" date="2017-09" db="EMBL/GenBank/DDBJ databases">
        <title>Depth-based differentiation of microbial function through sediment-hosted aquifers and enrichment of novel symbionts in the deep terrestrial subsurface.</title>
        <authorList>
            <person name="Probst A.J."/>
            <person name="Ladd B."/>
            <person name="Jarett J.K."/>
            <person name="Geller-Mcgrath D.E."/>
            <person name="Sieber C.M.K."/>
            <person name="Emerson J.B."/>
            <person name="Anantharaman K."/>
            <person name="Thomas B.C."/>
            <person name="Malmstrom R."/>
            <person name="Stieglmeier M."/>
            <person name="Klingl A."/>
            <person name="Woyke T."/>
            <person name="Ryan C.M."/>
            <person name="Banfield J.F."/>
        </authorList>
    </citation>
    <scope>NUCLEOTIDE SEQUENCE [LARGE SCALE GENOMIC DNA]</scope>
</reference>
<dbReference type="InterPro" id="IPR008978">
    <property type="entry name" value="HSP20-like_chaperone"/>
</dbReference>
<accession>A0A2H0TJW6</accession>
<dbReference type="CDD" id="cd06464">
    <property type="entry name" value="ACD_sHsps-like"/>
    <property type="match status" value="1"/>
</dbReference>
<protein>
    <submittedName>
        <fullName evidence="5">Hsp20/alpha crystallin family protein</fullName>
    </submittedName>
</protein>
<dbReference type="Gene3D" id="2.60.40.790">
    <property type="match status" value="1"/>
</dbReference>
<organism evidence="5 6">
    <name type="scientific">Candidatus Nealsonbacteria bacterium CG10_big_fil_rev_8_21_14_0_10_37_25</name>
    <dbReference type="NCBI Taxonomy" id="1974711"/>
    <lineage>
        <taxon>Bacteria</taxon>
        <taxon>Candidatus Nealsoniibacteriota</taxon>
    </lineage>
</organism>
<evidence type="ECO:0000259" key="3">
    <source>
        <dbReference type="PROSITE" id="PS01031"/>
    </source>
</evidence>
<comment type="caution">
    <text evidence="5">The sequence shown here is derived from an EMBL/GenBank/DDBJ whole genome shotgun (WGS) entry which is preliminary data.</text>
</comment>
<name>A0A2H0TJW6_9BACT</name>
<dbReference type="SUPFAM" id="SSF49764">
    <property type="entry name" value="HSP20-like chaperones"/>
    <property type="match status" value="1"/>
</dbReference>
<dbReference type="PROSITE" id="PS51203">
    <property type="entry name" value="CS"/>
    <property type="match status" value="1"/>
</dbReference>
<dbReference type="InterPro" id="IPR002068">
    <property type="entry name" value="A-crystallin/Hsp20_dom"/>
</dbReference>
<dbReference type="InterPro" id="IPR007052">
    <property type="entry name" value="CS_dom"/>
</dbReference>
<dbReference type="AlphaFoldDB" id="A0A2H0TJW6"/>
<dbReference type="PROSITE" id="PS01031">
    <property type="entry name" value="SHSP"/>
    <property type="match status" value="1"/>
</dbReference>
<sequence>MPIIPWRPFGDIERWFEEEWPEWPEFRFPRVPMIRTPRMDIYEDNGNVIAEVELPGVDPKNISVEVKDNVLKVEAKAEEKKEIKEKGYYRKEMGARYFKRQVSLPTEVIGEKAEAEYTDGVLKVTIPKTKPKKVKEKKIKIRVK</sequence>
<dbReference type="Proteomes" id="UP000228909">
    <property type="component" value="Unassembled WGS sequence"/>
</dbReference>
<gene>
    <name evidence="5" type="ORF">COU43_00190</name>
</gene>
<proteinExistence type="inferred from homology"/>
<evidence type="ECO:0000313" key="5">
    <source>
        <dbReference type="EMBL" id="PIR71852.1"/>
    </source>
</evidence>
<evidence type="ECO:0000256" key="1">
    <source>
        <dbReference type="PROSITE-ProRule" id="PRU00285"/>
    </source>
</evidence>
<evidence type="ECO:0000256" key="2">
    <source>
        <dbReference type="RuleBase" id="RU003616"/>
    </source>
</evidence>
<feature type="domain" description="SHSP" evidence="3">
    <location>
        <begin position="30"/>
        <end position="144"/>
    </location>
</feature>
<comment type="similarity">
    <text evidence="1 2">Belongs to the small heat shock protein (HSP20) family.</text>
</comment>
<dbReference type="InterPro" id="IPR031107">
    <property type="entry name" value="Small_HSP"/>
</dbReference>
<evidence type="ECO:0000313" key="6">
    <source>
        <dbReference type="Proteomes" id="UP000228909"/>
    </source>
</evidence>
<dbReference type="PANTHER" id="PTHR11527">
    <property type="entry name" value="HEAT-SHOCK PROTEIN 20 FAMILY MEMBER"/>
    <property type="match status" value="1"/>
</dbReference>